<comment type="caution">
    <text evidence="8">The sequence shown here is derived from an EMBL/GenBank/DDBJ whole genome shotgun (WGS) entry which is preliminary data.</text>
</comment>
<evidence type="ECO:0000259" key="6">
    <source>
        <dbReference type="Pfam" id="PF12460"/>
    </source>
</evidence>
<evidence type="ECO:0000256" key="1">
    <source>
        <dbReference type="ARBA" id="ARBA00004123"/>
    </source>
</evidence>
<evidence type="ECO:0000313" key="9">
    <source>
        <dbReference type="Proteomes" id="UP001648503"/>
    </source>
</evidence>
<dbReference type="Proteomes" id="UP001648503">
    <property type="component" value="Unassembled WGS sequence"/>
</dbReference>
<evidence type="ECO:0000256" key="5">
    <source>
        <dbReference type="RuleBase" id="RU367072"/>
    </source>
</evidence>
<dbReference type="Gene3D" id="1.25.10.10">
    <property type="entry name" value="Leucine-rich Repeat Variant"/>
    <property type="match status" value="2"/>
</dbReference>
<evidence type="ECO:0000256" key="2">
    <source>
        <dbReference type="ARBA" id="ARBA00009340"/>
    </source>
</evidence>
<accession>A0ABQ8FJM3</accession>
<evidence type="ECO:0000313" key="8">
    <source>
        <dbReference type="EMBL" id="KAH6599436.1"/>
    </source>
</evidence>
<proteinExistence type="inferred from homology"/>
<comment type="function">
    <text evidence="5">Key component of the cytosolic iron-sulfur protein assembly (CIA) complex, a multiprotein complex that mediates the incorporation of iron-sulfur cluster into apoproteins specifically involved in DNA metabolism and genomic integrity. In the CIA complex, MMS19 acts as an adapter between early-acting CIA components and a subset of cellular target iron-sulfur proteins.</text>
</comment>
<gene>
    <name evidence="8" type="ORF">BASA50_003032</name>
</gene>
<dbReference type="InterPro" id="IPR029240">
    <property type="entry name" value="MMS19_N"/>
</dbReference>
<sequence length="1049" mass="114768">MSLELAIEKALSDGSLHAQIPRTLAGAAGAASTNINADTSIQLDTSGTYDVVDEINSGRLSLLKLVESLGSVLTHSDPFQRANGVKLLSGVLARTEKSQMSPQLATVLLQFFLSRLDDQISVEPVLQGLLSMVTCNFLSETEQMTIPTRIFSELNVQSFQQSVRQTVFRLFAALFDTNLPGLQALGSEFVLGFIHVMDGEKDPRILILAFRITQLIIRHIDYTKHVEDLFEVVFCYFPITFRPIPGDPYGVSAEDLKAELCATVSATPLFAPFAIPVLLEKLSSDSVAAKRDVMNAVSECAPVYGGIAFLPHIQDFWKALKSEMVNPIEDANELASLRAIRELVKSLSTSIAASKAHLSPLEELASLILKDCLENLADPELKFAKPCGKIMMSAASASEPACNLIVCKALPVILDLISHEDAPSKRKILVDVLGDFLLSGRLVYSSQEFNNDDLIQSPLRPYCEQLFDLFMSYSLSDSYVPLKISSLSCLTEMFLSKGLLSKKEGVVILELVLSWLLSDPSTRMHSTALKTIQTMSQEKPDLVKEVVLQPLLAALFAAYTDSNVMIAESSLLACLALSKNTSMRPVIVSALVDMFSSTVLSILHDVFLDSKKAFIIIYECRILTILADIISQEAAQSKELALSQPETCKLILSLITTSVTSAASAKDIMSCSTIHLVATVVALITRSLDLIHQSTLLEGLRQLPYSYDDEITPAGVAYVYLSTAVIVNLSAKTPLHIVDLGQFVDKLIEKAMKSDGLYTLAISKLISSLVNKQHDVQGIDVFVAKFTQSNCDSVLSAAGLHIVERRTMLKVYSWISKALVIKADKRGYEMLSHILGLLGDSEIGLVAAEAIKVIISDDQEGTLTKLAGANMRMLYKQRFYSYCIPIVATGFQEASGAQKKAYLYALSHLLHSVPKGVLLSELPMLLPMLLHSLSLSEATLKCGTLDTLRLMVKEAPSVVESQITSIISLLLPMCLFSNVDQGNDVRVRTAALTILGSVMAHLSYTVLHPFKPRVLRELMAALDDPKRIVRKEAANTRSIWFMPQPSQPV</sequence>
<dbReference type="Pfam" id="PF14500">
    <property type="entry name" value="MMS19_N"/>
    <property type="match status" value="1"/>
</dbReference>
<keyword evidence="5" id="KW-0227">DNA damage</keyword>
<dbReference type="InterPro" id="IPR016024">
    <property type="entry name" value="ARM-type_fold"/>
</dbReference>
<comment type="subcellular location">
    <subcellularLocation>
        <location evidence="1 5">Nucleus</location>
    </subcellularLocation>
</comment>
<keyword evidence="5" id="KW-0234">DNA repair</keyword>
<protein>
    <recommendedName>
        <fullName evidence="5">MMS19 nucleotide excision repair protein</fullName>
    </recommendedName>
</protein>
<feature type="domain" description="MMS19 N-terminal" evidence="7">
    <location>
        <begin position="66"/>
        <end position="325"/>
    </location>
</feature>
<reference evidence="8 9" key="1">
    <citation type="submission" date="2021-02" db="EMBL/GenBank/DDBJ databases">
        <title>Variation within the Batrachochytrium salamandrivorans European outbreak.</title>
        <authorList>
            <person name="Kelly M."/>
            <person name="Pasmans F."/>
            <person name="Shea T.P."/>
            <person name="Munoz J.F."/>
            <person name="Carranza S."/>
            <person name="Cuomo C.A."/>
            <person name="Martel A."/>
        </authorList>
    </citation>
    <scope>NUCLEOTIDE SEQUENCE [LARGE SCALE GENOMIC DNA]</scope>
    <source>
        <strain evidence="8 9">AMFP18/2</strain>
    </source>
</reference>
<dbReference type="InterPro" id="IPR024687">
    <property type="entry name" value="MMS19_C"/>
</dbReference>
<keyword evidence="9" id="KW-1185">Reference proteome</keyword>
<dbReference type="InterPro" id="IPR011989">
    <property type="entry name" value="ARM-like"/>
</dbReference>
<keyword evidence="3" id="KW-0677">Repeat</keyword>
<comment type="similarity">
    <text evidence="2 5">Belongs to the MET18/MMS19 family.</text>
</comment>
<evidence type="ECO:0000256" key="4">
    <source>
        <dbReference type="ARBA" id="ARBA00023242"/>
    </source>
</evidence>
<feature type="domain" description="MMS19 C-terminal" evidence="6">
    <location>
        <begin position="605"/>
        <end position="998"/>
    </location>
</feature>
<dbReference type="EMBL" id="JAFCIX010000065">
    <property type="protein sequence ID" value="KAH6599436.1"/>
    <property type="molecule type" value="Genomic_DNA"/>
</dbReference>
<dbReference type="PANTHER" id="PTHR12891">
    <property type="entry name" value="DNA REPAIR/TRANSCRIPTION PROTEIN MET18/MMS19"/>
    <property type="match status" value="1"/>
</dbReference>
<keyword evidence="4 5" id="KW-0539">Nucleus</keyword>
<dbReference type="InterPro" id="IPR039920">
    <property type="entry name" value="MMS19"/>
</dbReference>
<evidence type="ECO:0000259" key="7">
    <source>
        <dbReference type="Pfam" id="PF14500"/>
    </source>
</evidence>
<organism evidence="8 9">
    <name type="scientific">Batrachochytrium salamandrivorans</name>
    <dbReference type="NCBI Taxonomy" id="1357716"/>
    <lineage>
        <taxon>Eukaryota</taxon>
        <taxon>Fungi</taxon>
        <taxon>Fungi incertae sedis</taxon>
        <taxon>Chytridiomycota</taxon>
        <taxon>Chytridiomycota incertae sedis</taxon>
        <taxon>Chytridiomycetes</taxon>
        <taxon>Rhizophydiales</taxon>
        <taxon>Rhizophydiales incertae sedis</taxon>
        <taxon>Batrachochytrium</taxon>
    </lineage>
</organism>
<dbReference type="Pfam" id="PF12460">
    <property type="entry name" value="MMS19_C"/>
    <property type="match status" value="1"/>
</dbReference>
<evidence type="ECO:0000256" key="3">
    <source>
        <dbReference type="ARBA" id="ARBA00022737"/>
    </source>
</evidence>
<name>A0ABQ8FJM3_9FUNG</name>
<dbReference type="PANTHER" id="PTHR12891:SF0">
    <property type="entry name" value="MMS19 NUCLEOTIDE EXCISION REPAIR PROTEIN HOMOLOG"/>
    <property type="match status" value="1"/>
</dbReference>
<dbReference type="SUPFAM" id="SSF48371">
    <property type="entry name" value="ARM repeat"/>
    <property type="match status" value="2"/>
</dbReference>